<dbReference type="AlphaFoldDB" id="A0A895YPH3"/>
<proteinExistence type="predicted"/>
<dbReference type="InterPro" id="IPR032710">
    <property type="entry name" value="NTF2-like_dom_sf"/>
</dbReference>
<dbReference type="Pfam" id="PF12680">
    <property type="entry name" value="SnoaL_2"/>
    <property type="match status" value="1"/>
</dbReference>
<dbReference type="InterPro" id="IPR037401">
    <property type="entry name" value="SnoaL-like"/>
</dbReference>
<gene>
    <name evidence="2" type="ORF">JQS43_10300</name>
</gene>
<organism evidence="2 3">
    <name type="scientific">Natronosporangium hydrolyticum</name>
    <dbReference type="NCBI Taxonomy" id="2811111"/>
    <lineage>
        <taxon>Bacteria</taxon>
        <taxon>Bacillati</taxon>
        <taxon>Actinomycetota</taxon>
        <taxon>Actinomycetes</taxon>
        <taxon>Micromonosporales</taxon>
        <taxon>Micromonosporaceae</taxon>
        <taxon>Natronosporangium</taxon>
    </lineage>
</organism>
<accession>A0A895YPH3</accession>
<protein>
    <submittedName>
        <fullName evidence="2">Nuclear transport factor 2 family protein</fullName>
    </submittedName>
</protein>
<dbReference type="KEGG" id="nhy:JQS43_10300"/>
<dbReference type="Proteomes" id="UP000662857">
    <property type="component" value="Chromosome"/>
</dbReference>
<dbReference type="RefSeq" id="WP_239678851.1">
    <property type="nucleotide sequence ID" value="NZ_CP070499.1"/>
</dbReference>
<feature type="domain" description="SnoaL-like" evidence="1">
    <location>
        <begin position="19"/>
        <end position="112"/>
    </location>
</feature>
<name>A0A895YPH3_9ACTN</name>
<reference evidence="2" key="1">
    <citation type="submission" date="2021-02" db="EMBL/GenBank/DDBJ databases">
        <title>Natrosporangium hydrolyticum gen. nov., sp. nov, a haloalkaliphilic actinobacterium from a soda solonchak soil.</title>
        <authorList>
            <person name="Sorokin D.Y."/>
            <person name="Khijniak T.V."/>
            <person name="Zakharycheva A.P."/>
            <person name="Boueva O.V."/>
            <person name="Ariskina E.V."/>
            <person name="Hahnke R.L."/>
            <person name="Bunk B."/>
            <person name="Sproer C."/>
            <person name="Schumann P."/>
            <person name="Evtushenko L.I."/>
            <person name="Kublanov I.V."/>
        </authorList>
    </citation>
    <scope>NUCLEOTIDE SEQUENCE</scope>
    <source>
        <strain evidence="2">DSM 106523</strain>
    </source>
</reference>
<dbReference type="SUPFAM" id="SSF54427">
    <property type="entry name" value="NTF2-like"/>
    <property type="match status" value="1"/>
</dbReference>
<dbReference type="Gene3D" id="3.10.450.50">
    <property type="match status" value="1"/>
</dbReference>
<evidence type="ECO:0000313" key="2">
    <source>
        <dbReference type="EMBL" id="QSB16626.1"/>
    </source>
</evidence>
<sequence length="121" mass="12744">MSDPIGTPPGPPERPVEVARAFLDALAARDAATAASFLAPDVTFEGPQSRLQGREAVLEELRQFAETVTAVTVIAALGDEAEAMLLYDVDAGEIGRLRVADHFAVHDGRITANTAVFAALD</sequence>
<evidence type="ECO:0000259" key="1">
    <source>
        <dbReference type="Pfam" id="PF12680"/>
    </source>
</evidence>
<evidence type="ECO:0000313" key="3">
    <source>
        <dbReference type="Proteomes" id="UP000662857"/>
    </source>
</evidence>
<dbReference type="EMBL" id="CP070499">
    <property type="protein sequence ID" value="QSB16626.1"/>
    <property type="molecule type" value="Genomic_DNA"/>
</dbReference>
<keyword evidence="3" id="KW-1185">Reference proteome</keyword>